<evidence type="ECO:0000313" key="2">
    <source>
        <dbReference type="EMBL" id="WOV83909.1"/>
    </source>
</evidence>
<keyword evidence="3" id="KW-1185">Reference proteome</keyword>
<sequence length="186" mass="22257">MYTLNDIKQGERLRKNYREKLNAANAEIEQKKRKHPLISKTDKALIEDMLSKIQEFNDYTFSYNEEVELVKSKYPHAIKTENDVFTYLQKHSSSWYTHANRTALDLKQNIRRIFLPYKQFQYEYPDQQTLGTFTNSTTYQYNSIDPYITKVERQLETMLNWGETQIKELTDRGVNVAKMLGYKERD</sequence>
<dbReference type="Proteomes" id="UP001303532">
    <property type="component" value="Chromosome"/>
</dbReference>
<dbReference type="RefSeq" id="WP_323691597.1">
    <property type="nucleotide sequence ID" value="NZ_CP116341.1"/>
</dbReference>
<reference evidence="2 3" key="1">
    <citation type="submission" date="2023-01" db="EMBL/GenBank/DDBJ databases">
        <title>Sporosarcina sp. nov., isolated from Korean tranditional fermented seafood 'Jeotgal'.</title>
        <authorList>
            <person name="Yang A.-I."/>
        </authorList>
    </citation>
    <scope>NUCLEOTIDE SEQUENCE [LARGE SCALE GENOMIC DNA]</scope>
    <source>
        <strain evidence="2 3">B2O-1</strain>
    </source>
</reference>
<accession>A0ABZ0KV46</accession>
<protein>
    <submittedName>
        <fullName evidence="2">Uncharacterized protein</fullName>
    </submittedName>
</protein>
<proteinExistence type="predicted"/>
<feature type="coiled-coil region" evidence="1">
    <location>
        <begin position="7"/>
        <end position="34"/>
    </location>
</feature>
<evidence type="ECO:0000256" key="1">
    <source>
        <dbReference type="SAM" id="Coils"/>
    </source>
</evidence>
<organism evidence="2 3">
    <name type="scientific">Sporosarcina jeotgali</name>
    <dbReference type="NCBI Taxonomy" id="3020056"/>
    <lineage>
        <taxon>Bacteria</taxon>
        <taxon>Bacillati</taxon>
        <taxon>Bacillota</taxon>
        <taxon>Bacilli</taxon>
        <taxon>Bacillales</taxon>
        <taxon>Caryophanaceae</taxon>
        <taxon>Sporosarcina</taxon>
    </lineage>
</organism>
<gene>
    <name evidence="2" type="ORF">PGH26_13650</name>
</gene>
<name>A0ABZ0KV46_9BACL</name>
<evidence type="ECO:0000313" key="3">
    <source>
        <dbReference type="Proteomes" id="UP001303532"/>
    </source>
</evidence>
<keyword evidence="1" id="KW-0175">Coiled coil</keyword>
<dbReference type="EMBL" id="CP116341">
    <property type="protein sequence ID" value="WOV83909.1"/>
    <property type="molecule type" value="Genomic_DNA"/>
</dbReference>